<evidence type="ECO:0000256" key="1">
    <source>
        <dbReference type="ARBA" id="ARBA00022491"/>
    </source>
</evidence>
<evidence type="ECO:0000313" key="5">
    <source>
        <dbReference type="EMBL" id="SHN05194.1"/>
    </source>
</evidence>
<dbReference type="SUPFAM" id="SSF46689">
    <property type="entry name" value="Homeodomain-like"/>
    <property type="match status" value="1"/>
</dbReference>
<proteinExistence type="predicted"/>
<dbReference type="RefSeq" id="WP_073201374.1">
    <property type="nucleotide sequence ID" value="NZ_FRCZ01000003.1"/>
</dbReference>
<dbReference type="PANTHER" id="PTHR43479">
    <property type="entry name" value="ACREF/ENVCD OPERON REPRESSOR-RELATED"/>
    <property type="match status" value="1"/>
</dbReference>
<dbReference type="Gene3D" id="1.10.357.10">
    <property type="entry name" value="Tetracycline Repressor, domain 2"/>
    <property type="match status" value="1"/>
</dbReference>
<reference evidence="5 6" key="1">
    <citation type="submission" date="2016-11" db="EMBL/GenBank/DDBJ databases">
        <authorList>
            <person name="Jaros S."/>
            <person name="Januszkiewicz K."/>
            <person name="Wedrychowicz H."/>
        </authorList>
    </citation>
    <scope>NUCLEOTIDE SEQUENCE [LARGE SCALE GENOMIC DNA]</scope>
    <source>
        <strain evidence="5 6">CGMCC 1.10681</strain>
    </source>
</reference>
<dbReference type="AlphaFoldDB" id="A0A1M7NMH9"/>
<dbReference type="PANTHER" id="PTHR43479:SF11">
    <property type="entry name" value="ACREF_ENVCD OPERON REPRESSOR-RELATED"/>
    <property type="match status" value="1"/>
</dbReference>
<dbReference type="InterPro" id="IPR001647">
    <property type="entry name" value="HTH_TetR"/>
</dbReference>
<feature type="DNA-binding region" description="H-T-H motif" evidence="3">
    <location>
        <begin position="32"/>
        <end position="51"/>
    </location>
</feature>
<accession>A0A1M7NMH9</accession>
<dbReference type="InterPro" id="IPR050624">
    <property type="entry name" value="HTH-type_Tx_Regulator"/>
</dbReference>
<evidence type="ECO:0000313" key="6">
    <source>
        <dbReference type="Proteomes" id="UP000184184"/>
    </source>
</evidence>
<dbReference type="InterPro" id="IPR049484">
    <property type="entry name" value="Rv0078-like_C"/>
</dbReference>
<evidence type="ECO:0000259" key="4">
    <source>
        <dbReference type="PROSITE" id="PS50977"/>
    </source>
</evidence>
<evidence type="ECO:0000256" key="3">
    <source>
        <dbReference type="PROSITE-ProRule" id="PRU00335"/>
    </source>
</evidence>
<dbReference type="EMBL" id="FRCZ01000003">
    <property type="protein sequence ID" value="SHN05194.1"/>
    <property type="molecule type" value="Genomic_DNA"/>
</dbReference>
<evidence type="ECO:0000256" key="2">
    <source>
        <dbReference type="ARBA" id="ARBA00023125"/>
    </source>
</evidence>
<feature type="domain" description="HTH tetR-type" evidence="4">
    <location>
        <begin position="9"/>
        <end position="69"/>
    </location>
</feature>
<dbReference type="PRINTS" id="PR00455">
    <property type="entry name" value="HTHTETR"/>
</dbReference>
<keyword evidence="1" id="KW-0678">Repressor</keyword>
<dbReference type="InterPro" id="IPR009057">
    <property type="entry name" value="Homeodomain-like_sf"/>
</dbReference>
<sequence>MRKTKEETKLTIKKVLEIATLKFAEDGYANVSLEDIVQETGLTRGAIYHHFKNKKGLFASVFEEVQKEIAQTIEIEAMKSNDKWIQLINGCRAFLTAASETAHQRILLIDGPAVLGWDTFRKLDQQYAMSGLKEQLIIMNQDNSIDLKDISVEALTHSLSGAMNECALWITEKNDRHIAINEAVQVIENFMLGWKKK</sequence>
<dbReference type="STRING" id="1027249.SAMN05216179_1638"/>
<dbReference type="GO" id="GO:0003677">
    <property type="term" value="F:DNA binding"/>
    <property type="evidence" value="ECO:0007669"/>
    <property type="project" value="UniProtKB-UniRule"/>
</dbReference>
<dbReference type="Pfam" id="PF00440">
    <property type="entry name" value="TetR_N"/>
    <property type="match status" value="1"/>
</dbReference>
<dbReference type="Proteomes" id="UP000184184">
    <property type="component" value="Unassembled WGS sequence"/>
</dbReference>
<keyword evidence="2 3" id="KW-0238">DNA-binding</keyword>
<dbReference type="PROSITE" id="PS50977">
    <property type="entry name" value="HTH_TETR_2"/>
    <property type="match status" value="1"/>
</dbReference>
<organism evidence="5 6">
    <name type="scientific">Gracilibacillus kekensis</name>
    <dbReference type="NCBI Taxonomy" id="1027249"/>
    <lineage>
        <taxon>Bacteria</taxon>
        <taxon>Bacillati</taxon>
        <taxon>Bacillota</taxon>
        <taxon>Bacilli</taxon>
        <taxon>Bacillales</taxon>
        <taxon>Bacillaceae</taxon>
        <taxon>Gracilibacillus</taxon>
    </lineage>
</organism>
<dbReference type="InterPro" id="IPR023772">
    <property type="entry name" value="DNA-bd_HTH_TetR-type_CS"/>
</dbReference>
<dbReference type="Pfam" id="PF21351">
    <property type="entry name" value="TetR_C_41"/>
    <property type="match status" value="1"/>
</dbReference>
<dbReference type="PROSITE" id="PS01081">
    <property type="entry name" value="HTH_TETR_1"/>
    <property type="match status" value="1"/>
</dbReference>
<dbReference type="OrthoDB" id="9814200at2"/>
<protein>
    <submittedName>
        <fullName evidence="5">Transcriptional regulator, TetR family</fullName>
    </submittedName>
</protein>
<gene>
    <name evidence="5" type="ORF">SAMN05216179_1638</name>
</gene>
<name>A0A1M7NMH9_9BACI</name>
<keyword evidence="6" id="KW-1185">Reference proteome</keyword>